<evidence type="ECO:0000259" key="1">
    <source>
        <dbReference type="PROSITE" id="PS51094"/>
    </source>
</evidence>
<proteinExistence type="predicted"/>
<dbReference type="EMBL" id="JACHOT010000006">
    <property type="protein sequence ID" value="MBB4652162.1"/>
    <property type="molecule type" value="Genomic_DNA"/>
</dbReference>
<dbReference type="PROSITE" id="PS51094">
    <property type="entry name" value="PTS_EIIA_TYPE_2"/>
    <property type="match status" value="1"/>
</dbReference>
<dbReference type="Pfam" id="PF00359">
    <property type="entry name" value="PTS_EIIA_2"/>
    <property type="match status" value="1"/>
</dbReference>
<gene>
    <name evidence="2" type="ORF">GGQ99_003938</name>
</gene>
<dbReference type="PANTHER" id="PTHR47738:SF1">
    <property type="entry name" value="NITROGEN REGULATORY PROTEIN"/>
    <property type="match status" value="1"/>
</dbReference>
<dbReference type="CDD" id="cd00211">
    <property type="entry name" value="PTS_IIA_fru"/>
    <property type="match status" value="1"/>
</dbReference>
<dbReference type="InterPro" id="IPR002178">
    <property type="entry name" value="PTS_EIIA_type-2_dom"/>
</dbReference>
<dbReference type="RefSeq" id="WP_183263802.1">
    <property type="nucleotide sequence ID" value="NZ_BAAAVZ010000009.1"/>
</dbReference>
<dbReference type="PROSITE" id="PS00372">
    <property type="entry name" value="PTS_EIIA_TYPE_2_HIS"/>
    <property type="match status" value="1"/>
</dbReference>
<organism evidence="2 3">
    <name type="scientific">Aminobacter niigataensis</name>
    <dbReference type="NCBI Taxonomy" id="83265"/>
    <lineage>
        <taxon>Bacteria</taxon>
        <taxon>Pseudomonadati</taxon>
        <taxon>Pseudomonadota</taxon>
        <taxon>Alphaproteobacteria</taxon>
        <taxon>Hyphomicrobiales</taxon>
        <taxon>Phyllobacteriaceae</taxon>
        <taxon>Aminobacter</taxon>
    </lineage>
</organism>
<dbReference type="InterPro" id="IPR051541">
    <property type="entry name" value="PTS_SugarTrans_NitroReg"/>
</dbReference>
<dbReference type="Gene3D" id="3.40.930.10">
    <property type="entry name" value="Mannitol-specific EII, Chain A"/>
    <property type="match status" value="1"/>
</dbReference>
<dbReference type="SUPFAM" id="SSF55804">
    <property type="entry name" value="Phoshotransferase/anion transport protein"/>
    <property type="match status" value="1"/>
</dbReference>
<name>A0ABR6L5S3_9HYPH</name>
<comment type="caution">
    <text evidence="2">The sequence shown here is derived from an EMBL/GenBank/DDBJ whole genome shotgun (WGS) entry which is preliminary data.</text>
</comment>
<dbReference type="InterPro" id="IPR016152">
    <property type="entry name" value="PTrfase/Anion_transptr"/>
</dbReference>
<accession>A0ABR6L5S3</accession>
<evidence type="ECO:0000313" key="2">
    <source>
        <dbReference type="EMBL" id="MBB4652162.1"/>
    </source>
</evidence>
<protein>
    <submittedName>
        <fullName evidence="2">PTS system nitrogen regulatory IIA component</fullName>
    </submittedName>
</protein>
<sequence>MQLHEVLAEDGIDLNFIAKEKHSALAKLAAMLATQAGIDDKIIRRELLARERLGATGVGWGIAIPHALMDELTKPVACMARLKEPIDFGAIDDAPVDILFGLLWPRSKVGTFLPALSYLARTFRNQTTRHLIRQATTPAAVLSCLDHCEELPVAAHDWPSLIPDSELQHSREPGSPDRAGGT</sequence>
<reference evidence="2 3" key="1">
    <citation type="submission" date="2020-08" db="EMBL/GenBank/DDBJ databases">
        <title>Genomic Encyclopedia of Type Strains, Phase IV (KMG-IV): sequencing the most valuable type-strain genomes for metagenomic binning, comparative biology and taxonomic classification.</title>
        <authorList>
            <person name="Goeker M."/>
        </authorList>
    </citation>
    <scope>NUCLEOTIDE SEQUENCE [LARGE SCALE GENOMIC DNA]</scope>
    <source>
        <strain evidence="2 3">DSM 7050</strain>
    </source>
</reference>
<dbReference type="PANTHER" id="PTHR47738">
    <property type="entry name" value="PTS SYSTEM FRUCTOSE-LIKE EIIA COMPONENT-RELATED"/>
    <property type="match status" value="1"/>
</dbReference>
<keyword evidence="3" id="KW-1185">Reference proteome</keyword>
<dbReference type="Proteomes" id="UP000539538">
    <property type="component" value="Unassembled WGS sequence"/>
</dbReference>
<evidence type="ECO:0000313" key="3">
    <source>
        <dbReference type="Proteomes" id="UP000539538"/>
    </source>
</evidence>
<feature type="domain" description="PTS EIIA type-2" evidence="1">
    <location>
        <begin position="5"/>
        <end position="148"/>
    </location>
</feature>